<evidence type="ECO:0000313" key="1">
    <source>
        <dbReference type="EMBL" id="MEJ8277467.1"/>
    </source>
</evidence>
<dbReference type="RefSeq" id="WP_340285508.1">
    <property type="nucleotide sequence ID" value="NZ_JBBJUP010000001.1"/>
</dbReference>
<accession>A0ABU8T0I6</accession>
<comment type="caution">
    <text evidence="1">The sequence shown here is derived from an EMBL/GenBank/DDBJ whole genome shotgun (WGS) entry which is preliminary data.</text>
</comment>
<organism evidence="1 2">
    <name type="scientific">Pseudonocardia spirodelae</name>
    <dbReference type="NCBI Taxonomy" id="3133431"/>
    <lineage>
        <taxon>Bacteria</taxon>
        <taxon>Bacillati</taxon>
        <taxon>Actinomycetota</taxon>
        <taxon>Actinomycetes</taxon>
        <taxon>Pseudonocardiales</taxon>
        <taxon>Pseudonocardiaceae</taxon>
        <taxon>Pseudonocardia</taxon>
    </lineage>
</organism>
<keyword evidence="2" id="KW-1185">Reference proteome</keyword>
<proteinExistence type="predicted"/>
<reference evidence="1 2" key="1">
    <citation type="submission" date="2024-03" db="EMBL/GenBank/DDBJ databases">
        <title>Draft genome sequence of Pseudonocardia sp. DW16-2.</title>
        <authorList>
            <person name="Duangmal K."/>
        </authorList>
    </citation>
    <scope>NUCLEOTIDE SEQUENCE [LARGE SCALE GENOMIC DNA]</scope>
    <source>
        <strain evidence="1 2">DW16-2</strain>
    </source>
</reference>
<gene>
    <name evidence="1" type="ORF">WJX68_00875</name>
</gene>
<protein>
    <submittedName>
        <fullName evidence="1">Uncharacterized protein</fullName>
    </submittedName>
</protein>
<dbReference type="EMBL" id="JBBJUP010000001">
    <property type="protein sequence ID" value="MEJ8277467.1"/>
    <property type="molecule type" value="Genomic_DNA"/>
</dbReference>
<dbReference type="Proteomes" id="UP001364211">
    <property type="component" value="Unassembled WGS sequence"/>
</dbReference>
<evidence type="ECO:0000313" key="2">
    <source>
        <dbReference type="Proteomes" id="UP001364211"/>
    </source>
</evidence>
<sequence>MSSEQVFREDGEIVGVVHAHDGGFRSCTVFGHPLHDAADADEARRHLREKGLAVLAERWELDDGDGPVAVRLVEVAPDAVTVAPEYPGPVPRTLRLTGDDLARLRLR</sequence>
<name>A0ABU8T0I6_9PSEU</name>